<evidence type="ECO:0000313" key="8">
    <source>
        <dbReference type="Proteomes" id="UP000807504"/>
    </source>
</evidence>
<comment type="similarity">
    <text evidence="1 5">Belongs to the GDA1/CD39 NTPase family.</text>
</comment>
<dbReference type="GO" id="GO:0017111">
    <property type="term" value="F:ribonucleoside triphosphate phosphatase activity"/>
    <property type="evidence" value="ECO:0007669"/>
    <property type="project" value="TreeGrafter"/>
</dbReference>
<keyword evidence="6" id="KW-0472">Membrane</keyword>
<dbReference type="GO" id="GO:0004382">
    <property type="term" value="F:GDP phosphatase activity"/>
    <property type="evidence" value="ECO:0007669"/>
    <property type="project" value="TreeGrafter"/>
</dbReference>
<keyword evidence="6" id="KW-0812">Transmembrane</keyword>
<feature type="transmembrane region" description="Helical" evidence="6">
    <location>
        <begin position="136"/>
        <end position="159"/>
    </location>
</feature>
<comment type="caution">
    <text evidence="7">The sequence shown here is derived from an EMBL/GenBank/DDBJ whole genome shotgun (WGS) entry which is preliminary data.</text>
</comment>
<reference evidence="7" key="1">
    <citation type="journal article" date="2020" name="bioRxiv">
        <title>Chromosome-level reference genome of the European wasp spider Argiope bruennichi: a resource for studies on range expansion and evolutionary adaptation.</title>
        <authorList>
            <person name="Sheffer M.M."/>
            <person name="Hoppe A."/>
            <person name="Krehenwinkel H."/>
            <person name="Uhl G."/>
            <person name="Kuss A.W."/>
            <person name="Jensen L."/>
            <person name="Jensen C."/>
            <person name="Gillespie R.G."/>
            <person name="Hoff K.J."/>
            <person name="Prost S."/>
        </authorList>
    </citation>
    <scope>NUCLEOTIDE SEQUENCE</scope>
</reference>
<keyword evidence="6" id="KW-1133">Transmembrane helix</keyword>
<organism evidence="7 8">
    <name type="scientific">Argiope bruennichi</name>
    <name type="common">Wasp spider</name>
    <name type="synonym">Aranea bruennichi</name>
    <dbReference type="NCBI Taxonomy" id="94029"/>
    <lineage>
        <taxon>Eukaryota</taxon>
        <taxon>Metazoa</taxon>
        <taxon>Ecdysozoa</taxon>
        <taxon>Arthropoda</taxon>
        <taxon>Chelicerata</taxon>
        <taxon>Arachnida</taxon>
        <taxon>Araneae</taxon>
        <taxon>Araneomorphae</taxon>
        <taxon>Entelegynae</taxon>
        <taxon>Araneoidea</taxon>
        <taxon>Araneidae</taxon>
        <taxon>Argiope</taxon>
    </lineage>
</organism>
<feature type="active site" description="Proton acceptor" evidence="3">
    <location>
        <position position="291"/>
    </location>
</feature>
<reference evidence="7" key="2">
    <citation type="submission" date="2020-06" db="EMBL/GenBank/DDBJ databases">
        <authorList>
            <person name="Sheffer M."/>
        </authorList>
    </citation>
    <scope>NUCLEOTIDE SEQUENCE</scope>
</reference>
<gene>
    <name evidence="7" type="ORF">HNY73_011227</name>
</gene>
<dbReference type="Gene3D" id="3.30.420.150">
    <property type="entry name" value="Exopolyphosphatase. Domain 2"/>
    <property type="match status" value="1"/>
</dbReference>
<feature type="binding site" evidence="4">
    <location>
        <begin position="327"/>
        <end position="331"/>
    </location>
    <ligand>
        <name>ATP</name>
        <dbReference type="ChEBI" id="CHEBI:30616"/>
    </ligand>
</feature>
<evidence type="ECO:0000256" key="3">
    <source>
        <dbReference type="PIRSR" id="PIRSR600407-1"/>
    </source>
</evidence>
<dbReference type="Proteomes" id="UP000807504">
    <property type="component" value="Unassembled WGS sequence"/>
</dbReference>
<feature type="transmembrane region" description="Helical" evidence="6">
    <location>
        <begin position="583"/>
        <end position="608"/>
    </location>
</feature>
<evidence type="ECO:0000256" key="1">
    <source>
        <dbReference type="ARBA" id="ARBA00009283"/>
    </source>
</evidence>
<keyword evidence="8" id="KW-1185">Reference proteome</keyword>
<keyword evidence="2 5" id="KW-0378">Hydrolase</keyword>
<dbReference type="EMBL" id="JABXBU010000030">
    <property type="protein sequence ID" value="KAF8785715.1"/>
    <property type="molecule type" value="Genomic_DNA"/>
</dbReference>
<dbReference type="GO" id="GO:0045134">
    <property type="term" value="F:UDP phosphatase activity"/>
    <property type="evidence" value="ECO:0007669"/>
    <property type="project" value="TreeGrafter"/>
</dbReference>
<dbReference type="InterPro" id="IPR000407">
    <property type="entry name" value="GDA1_CD39_NTPase"/>
</dbReference>
<proteinExistence type="inferred from homology"/>
<evidence type="ECO:0000256" key="4">
    <source>
        <dbReference type="PIRSR" id="PIRSR600407-2"/>
    </source>
</evidence>
<dbReference type="GO" id="GO:0009134">
    <property type="term" value="P:nucleoside diphosphate catabolic process"/>
    <property type="evidence" value="ECO:0007669"/>
    <property type="project" value="TreeGrafter"/>
</dbReference>
<evidence type="ECO:0000256" key="6">
    <source>
        <dbReference type="SAM" id="Phobius"/>
    </source>
</evidence>
<protein>
    <submittedName>
        <fullName evidence="7">Ectonucleoside triphosphate like protein</fullName>
    </submittedName>
</protein>
<accession>A0A8T0F627</accession>
<evidence type="ECO:0000256" key="2">
    <source>
        <dbReference type="ARBA" id="ARBA00022801"/>
    </source>
</evidence>
<sequence>MLQQCKNVSVPTNLPGEISELKRIFGGTMIQTMAVKVLYLEYETLQPSESNAGYSSACVLPRRKLCYCGDHFWSNCCISHLFILHSERNTVQFFIGNIDEKKRPLPQFSTLLSLGITNGQKLLIGYRDNSFTLKQWPLLVALGALIIGVVGILTISMVYGLTGGKFPDDYGVVMDAGSSKTNTIAYKWQGNKQKGTGCVSQDTTCLAKGGIAEMDPMKLDPVIDCAKNVTKHIDERARPKTPLYFAATAGMRLLKLANETRANEILDHLRNELNETGLSVKAIQIITGEDEGVYGWITANFLEQTLEIPQKTDPWDPTTLGALDMGGASMQIAYALPEYISGTKNIKQMKLYGQTHNVFSHSNLCFGRDEAQRRLRYLLVKDITQTEIEDPCFPRGATYEIKGSDLFRRPCTNSTRFPKIPDDLLKTNYTFKGTSSPNECKTAVANLVNTDLCNKTGFKECFKKLDNIPDNQKYLAFATYYFLTDFLNVTKAPLSEYEKAMQEFCLKDVDEVTNISTSEFALDHCFNAKYIHEVLINGFGFKNTTWGNLQFVKNLQGKDVGWTLGYMIYATNFIPEKAKTPRAISATGLAVSLVLFIFVIIGTLLFILHSHRKGNSNKSLYGQA</sequence>
<dbReference type="PANTHER" id="PTHR11782">
    <property type="entry name" value="ADENOSINE/GUANOSINE DIPHOSPHATASE"/>
    <property type="match status" value="1"/>
</dbReference>
<dbReference type="Pfam" id="PF01150">
    <property type="entry name" value="GDA1_CD39"/>
    <property type="match status" value="1"/>
</dbReference>
<keyword evidence="4" id="KW-0067">ATP-binding</keyword>
<evidence type="ECO:0000313" key="7">
    <source>
        <dbReference type="EMBL" id="KAF8785715.1"/>
    </source>
</evidence>
<dbReference type="Gene3D" id="3.30.420.40">
    <property type="match status" value="1"/>
</dbReference>
<dbReference type="GO" id="GO:0005886">
    <property type="term" value="C:plasma membrane"/>
    <property type="evidence" value="ECO:0007669"/>
    <property type="project" value="TreeGrafter"/>
</dbReference>
<dbReference type="AlphaFoldDB" id="A0A8T0F627"/>
<keyword evidence="4" id="KW-0547">Nucleotide-binding</keyword>
<name>A0A8T0F627_ARGBR</name>
<dbReference type="PROSITE" id="PS01238">
    <property type="entry name" value="GDA1_CD39_NTPASE"/>
    <property type="match status" value="1"/>
</dbReference>
<evidence type="ECO:0000256" key="5">
    <source>
        <dbReference type="RuleBase" id="RU003833"/>
    </source>
</evidence>
<dbReference type="PANTHER" id="PTHR11782:SF83">
    <property type="entry name" value="GUANOSINE-DIPHOSPHATASE"/>
    <property type="match status" value="1"/>
</dbReference>
<dbReference type="GO" id="GO:0005524">
    <property type="term" value="F:ATP binding"/>
    <property type="evidence" value="ECO:0007669"/>
    <property type="project" value="UniProtKB-KW"/>
</dbReference>